<feature type="region of interest" description="Disordered" evidence="1">
    <location>
        <begin position="1"/>
        <end position="121"/>
    </location>
</feature>
<keyword evidence="2" id="KW-0472">Membrane</keyword>
<organism evidence="3">
    <name type="scientific">Thermogemmatispora argillosa</name>
    <dbReference type="NCBI Taxonomy" id="2045280"/>
    <lineage>
        <taxon>Bacteria</taxon>
        <taxon>Bacillati</taxon>
        <taxon>Chloroflexota</taxon>
        <taxon>Ktedonobacteria</taxon>
        <taxon>Thermogemmatisporales</taxon>
        <taxon>Thermogemmatisporaceae</taxon>
        <taxon>Thermogemmatispora</taxon>
    </lineage>
</organism>
<evidence type="ECO:0000256" key="1">
    <source>
        <dbReference type="SAM" id="MobiDB-lite"/>
    </source>
</evidence>
<feature type="transmembrane region" description="Helical" evidence="2">
    <location>
        <begin position="141"/>
        <end position="161"/>
    </location>
</feature>
<proteinExistence type="predicted"/>
<evidence type="ECO:0000313" key="3">
    <source>
        <dbReference type="EMBL" id="BBH94220.1"/>
    </source>
</evidence>
<sequence>MPKNKPGAQTPSQSQAAASTSSPSASASQKLKANEQSAEARKGRQEQKPRIGGPAVPGAKSTLPRTVTATDPQQQQFESLNREMRRRLRQMKAGPYSETPSPADKYRKRLEKQKRKREQQKKTVEKIVETAPRQIHLGRRVLYSVLVIVLILVIVIVIAVLRHLGVF</sequence>
<feature type="compositionally biased region" description="Basic residues" evidence="1">
    <location>
        <begin position="106"/>
        <end position="119"/>
    </location>
</feature>
<accession>A0A455T308</accession>
<feature type="compositionally biased region" description="Polar residues" evidence="1">
    <location>
        <begin position="63"/>
        <end position="79"/>
    </location>
</feature>
<name>A0A455T308_9CHLR</name>
<feature type="compositionally biased region" description="Basic and acidic residues" evidence="1">
    <location>
        <begin position="38"/>
        <end position="49"/>
    </location>
</feature>
<gene>
    <name evidence="3" type="ORF">KTA_24190</name>
</gene>
<evidence type="ECO:0000256" key="2">
    <source>
        <dbReference type="SAM" id="Phobius"/>
    </source>
</evidence>
<dbReference type="EMBL" id="AP019377">
    <property type="protein sequence ID" value="BBH94220.1"/>
    <property type="molecule type" value="Genomic_DNA"/>
</dbReference>
<feature type="compositionally biased region" description="Low complexity" evidence="1">
    <location>
        <begin position="8"/>
        <end position="29"/>
    </location>
</feature>
<dbReference type="AlphaFoldDB" id="A0A455T308"/>
<reference evidence="3" key="1">
    <citation type="submission" date="2018-12" db="EMBL/GenBank/DDBJ databases">
        <title>Novel natural products biosynthetic potential of the class Ktedonobacteria.</title>
        <authorList>
            <person name="Zheng Y."/>
            <person name="Saitou A."/>
            <person name="Wang C.M."/>
            <person name="Toyoda A."/>
            <person name="Minakuchi Y."/>
            <person name="Sekiguchi Y."/>
            <person name="Ueda K."/>
            <person name="Takano H."/>
            <person name="Sakai Y."/>
            <person name="Yokota A."/>
            <person name="Yabe S."/>
        </authorList>
    </citation>
    <scope>NUCLEOTIDE SEQUENCE</scope>
    <source>
        <strain evidence="3">A3-2</strain>
    </source>
</reference>
<keyword evidence="2" id="KW-0812">Transmembrane</keyword>
<keyword evidence="2" id="KW-1133">Transmembrane helix</keyword>
<protein>
    <submittedName>
        <fullName evidence="3">Uncharacterized protein</fullName>
    </submittedName>
</protein>